<gene>
    <name evidence="2" type="ORF">MAR_003018</name>
</gene>
<evidence type="ECO:0000313" key="3">
    <source>
        <dbReference type="Proteomes" id="UP001164746"/>
    </source>
</evidence>
<feature type="signal peptide" evidence="1">
    <location>
        <begin position="1"/>
        <end position="24"/>
    </location>
</feature>
<sequence>MLDLNKFKIFIITFLSMHLDQSKAACDYTSLNTDLNTCVAAASGSTDTKWFFPYGTLGQQSDFCTSSAQTTLQTCVNTIFANCKQDAKSVKMFSESGDNLLNAYTNLCGSTLVDAAQACMSVVTSAHQATFTTAETAFGLGVVALPTAASFIEICGLATTMKYTAYTTILPTYCTDSDHLAVWSSFYDTVLNTYACASCVTASSGTSVTNSLWLMSLSVCLIILTTSFQD</sequence>
<dbReference type="Proteomes" id="UP001164746">
    <property type="component" value="Chromosome 16"/>
</dbReference>
<keyword evidence="3" id="KW-1185">Reference proteome</keyword>
<keyword evidence="1" id="KW-0732">Signal</keyword>
<protein>
    <recommendedName>
        <fullName evidence="4">Transmembrane protein</fullName>
    </recommendedName>
</protein>
<proteinExistence type="predicted"/>
<feature type="chain" id="PRO_5046998300" description="Transmembrane protein" evidence="1">
    <location>
        <begin position="25"/>
        <end position="230"/>
    </location>
</feature>
<evidence type="ECO:0000256" key="1">
    <source>
        <dbReference type="SAM" id="SignalP"/>
    </source>
</evidence>
<evidence type="ECO:0000313" key="2">
    <source>
        <dbReference type="EMBL" id="WAR29450.1"/>
    </source>
</evidence>
<name>A0ABY7G4S7_MYAAR</name>
<reference evidence="2" key="1">
    <citation type="submission" date="2022-11" db="EMBL/GenBank/DDBJ databases">
        <title>Centuries of genome instability and evolution in soft-shell clam transmissible cancer (bioRxiv).</title>
        <authorList>
            <person name="Hart S.F.M."/>
            <person name="Yonemitsu M.A."/>
            <person name="Giersch R.M."/>
            <person name="Beal B.F."/>
            <person name="Arriagada G."/>
            <person name="Davis B.W."/>
            <person name="Ostrander E.A."/>
            <person name="Goff S.P."/>
            <person name="Metzger M.J."/>
        </authorList>
    </citation>
    <scope>NUCLEOTIDE SEQUENCE</scope>
    <source>
        <strain evidence="2">MELC-2E11</strain>
        <tissue evidence="2">Siphon/mantle</tissue>
    </source>
</reference>
<evidence type="ECO:0008006" key="4">
    <source>
        <dbReference type="Google" id="ProtNLM"/>
    </source>
</evidence>
<organism evidence="2 3">
    <name type="scientific">Mya arenaria</name>
    <name type="common">Soft-shell clam</name>
    <dbReference type="NCBI Taxonomy" id="6604"/>
    <lineage>
        <taxon>Eukaryota</taxon>
        <taxon>Metazoa</taxon>
        <taxon>Spiralia</taxon>
        <taxon>Lophotrochozoa</taxon>
        <taxon>Mollusca</taxon>
        <taxon>Bivalvia</taxon>
        <taxon>Autobranchia</taxon>
        <taxon>Heteroconchia</taxon>
        <taxon>Euheterodonta</taxon>
        <taxon>Imparidentia</taxon>
        <taxon>Neoheterodontei</taxon>
        <taxon>Myida</taxon>
        <taxon>Myoidea</taxon>
        <taxon>Myidae</taxon>
        <taxon>Mya</taxon>
    </lineage>
</organism>
<dbReference type="EMBL" id="CP111027">
    <property type="protein sequence ID" value="WAR29450.1"/>
    <property type="molecule type" value="Genomic_DNA"/>
</dbReference>
<accession>A0ABY7G4S7</accession>